<comment type="caution">
    <text evidence="2">The sequence shown here is derived from an EMBL/GenBank/DDBJ whole genome shotgun (WGS) entry which is preliminary data.</text>
</comment>
<evidence type="ECO:0000313" key="3">
    <source>
        <dbReference type="Proteomes" id="UP000626026"/>
    </source>
</evidence>
<dbReference type="Proteomes" id="UP000626026">
    <property type="component" value="Unassembled WGS sequence"/>
</dbReference>
<protein>
    <submittedName>
        <fullName evidence="2">Uncharacterized protein</fullName>
    </submittedName>
</protein>
<keyword evidence="3" id="KW-1185">Reference proteome</keyword>
<organism evidence="2 3">
    <name type="scientific">Teichococcus aerophilus</name>
    <dbReference type="NCBI Taxonomy" id="1224513"/>
    <lineage>
        <taxon>Bacteria</taxon>
        <taxon>Pseudomonadati</taxon>
        <taxon>Pseudomonadota</taxon>
        <taxon>Alphaproteobacteria</taxon>
        <taxon>Acetobacterales</taxon>
        <taxon>Roseomonadaceae</taxon>
        <taxon>Roseomonas</taxon>
    </lineage>
</organism>
<gene>
    <name evidence="2" type="ORF">IBL26_18845</name>
</gene>
<evidence type="ECO:0000256" key="1">
    <source>
        <dbReference type="SAM" id="Phobius"/>
    </source>
</evidence>
<keyword evidence="1" id="KW-0812">Transmembrane</keyword>
<accession>A0ABR7RS94</accession>
<dbReference type="RefSeq" id="WP_187786062.1">
    <property type="nucleotide sequence ID" value="NZ_JACTVA010000041.1"/>
</dbReference>
<keyword evidence="1" id="KW-1133">Transmembrane helix</keyword>
<keyword evidence="1" id="KW-0472">Membrane</keyword>
<reference evidence="2 3" key="1">
    <citation type="journal article" date="2013" name="Int. J. Syst. Evol. Microbiol.">
        <title>Roseomonas aerophila sp. nov., isolated from air.</title>
        <authorList>
            <person name="Kim S.J."/>
            <person name="Weon H.Y."/>
            <person name="Ahn J.H."/>
            <person name="Hong S.B."/>
            <person name="Seok S.J."/>
            <person name="Whang K.S."/>
            <person name="Kwon S.W."/>
        </authorList>
    </citation>
    <scope>NUCLEOTIDE SEQUENCE [LARGE SCALE GENOMIC DNA]</scope>
    <source>
        <strain evidence="2 3">NBRC 108923</strain>
    </source>
</reference>
<proteinExistence type="predicted"/>
<name>A0ABR7RS94_9PROT</name>
<dbReference type="EMBL" id="JACTVA010000041">
    <property type="protein sequence ID" value="MBC9208912.1"/>
    <property type="molecule type" value="Genomic_DNA"/>
</dbReference>
<sequence>MAISTAFVSTDPAPPSALSIDVPAPLAGLILIAAGMSQRWRQQTRQTVQLVRSKRAQKLAEAKRAKRNQLPPASRSRSQAHYEMLSLENRALALAAEAEGDAVMAEAHAAEADWFAAKAKAQVLWEQL</sequence>
<evidence type="ECO:0000313" key="2">
    <source>
        <dbReference type="EMBL" id="MBC9208912.1"/>
    </source>
</evidence>
<feature type="transmembrane region" description="Helical" evidence="1">
    <location>
        <begin position="17"/>
        <end position="36"/>
    </location>
</feature>